<name>A0AAD5U805_9FUNG</name>
<dbReference type="GO" id="GO:0016197">
    <property type="term" value="P:endosomal transport"/>
    <property type="evidence" value="ECO:0007669"/>
    <property type="project" value="TreeGrafter"/>
</dbReference>
<evidence type="ECO:0000259" key="4">
    <source>
        <dbReference type="PROSITE" id="PS50031"/>
    </source>
</evidence>
<feature type="coiled-coil region" evidence="1">
    <location>
        <begin position="486"/>
        <end position="597"/>
    </location>
</feature>
<feature type="region of interest" description="Disordered" evidence="2">
    <location>
        <begin position="827"/>
        <end position="848"/>
    </location>
</feature>
<feature type="domain" description="EH" evidence="4">
    <location>
        <begin position="22"/>
        <end position="98"/>
    </location>
</feature>
<evidence type="ECO:0000256" key="2">
    <source>
        <dbReference type="SAM" id="MobiDB-lite"/>
    </source>
</evidence>
<dbReference type="Proteomes" id="UP001211065">
    <property type="component" value="Unassembled WGS sequence"/>
</dbReference>
<reference evidence="5" key="1">
    <citation type="submission" date="2020-05" db="EMBL/GenBank/DDBJ databases">
        <title>Phylogenomic resolution of chytrid fungi.</title>
        <authorList>
            <person name="Stajich J.E."/>
            <person name="Amses K."/>
            <person name="Simmons R."/>
            <person name="Seto K."/>
            <person name="Myers J."/>
            <person name="Bonds A."/>
            <person name="Quandt C.A."/>
            <person name="Barry K."/>
            <person name="Liu P."/>
            <person name="Grigoriev I."/>
            <person name="Longcore J.E."/>
            <person name="James T.Y."/>
        </authorList>
    </citation>
    <scope>NUCLEOTIDE SEQUENCE</scope>
    <source>
        <strain evidence="5">JEL0476</strain>
    </source>
</reference>
<evidence type="ECO:0000313" key="5">
    <source>
        <dbReference type="EMBL" id="KAJ3225721.1"/>
    </source>
</evidence>
<dbReference type="PANTHER" id="PTHR11216">
    <property type="entry name" value="EH DOMAIN"/>
    <property type="match status" value="1"/>
</dbReference>
<dbReference type="Gene3D" id="1.10.238.10">
    <property type="entry name" value="EF-hand"/>
    <property type="match status" value="2"/>
</dbReference>
<organism evidence="5 6">
    <name type="scientific">Clydaea vesicula</name>
    <dbReference type="NCBI Taxonomy" id="447962"/>
    <lineage>
        <taxon>Eukaryota</taxon>
        <taxon>Fungi</taxon>
        <taxon>Fungi incertae sedis</taxon>
        <taxon>Chytridiomycota</taxon>
        <taxon>Chytridiomycota incertae sedis</taxon>
        <taxon>Chytridiomycetes</taxon>
        <taxon>Lobulomycetales</taxon>
        <taxon>Lobulomycetaceae</taxon>
        <taxon>Clydaea</taxon>
    </lineage>
</organism>
<dbReference type="AlphaFoldDB" id="A0AAD5U805"/>
<keyword evidence="6" id="KW-1185">Reference proteome</keyword>
<feature type="compositionally biased region" description="Low complexity" evidence="2">
    <location>
        <begin position="694"/>
        <end position="707"/>
    </location>
</feature>
<feature type="domain" description="UBA" evidence="3">
    <location>
        <begin position="923"/>
        <end position="965"/>
    </location>
</feature>
<dbReference type="InterPro" id="IPR011992">
    <property type="entry name" value="EF-hand-dom_pair"/>
</dbReference>
<feature type="region of interest" description="Disordered" evidence="2">
    <location>
        <begin position="612"/>
        <end position="775"/>
    </location>
</feature>
<evidence type="ECO:0000313" key="6">
    <source>
        <dbReference type="Proteomes" id="UP001211065"/>
    </source>
</evidence>
<dbReference type="SMART" id="SM00027">
    <property type="entry name" value="EH"/>
    <property type="match status" value="3"/>
</dbReference>
<evidence type="ECO:0000259" key="3">
    <source>
        <dbReference type="PROSITE" id="PS50030"/>
    </source>
</evidence>
<evidence type="ECO:0000256" key="1">
    <source>
        <dbReference type="SAM" id="Coils"/>
    </source>
</evidence>
<proteinExistence type="predicted"/>
<dbReference type="PROSITE" id="PS50031">
    <property type="entry name" value="EH"/>
    <property type="match status" value="2"/>
</dbReference>
<dbReference type="CDD" id="cd14270">
    <property type="entry name" value="UBA"/>
    <property type="match status" value="1"/>
</dbReference>
<dbReference type="GO" id="GO:0005737">
    <property type="term" value="C:cytoplasm"/>
    <property type="evidence" value="ECO:0007669"/>
    <property type="project" value="TreeGrafter"/>
</dbReference>
<feature type="compositionally biased region" description="Polar residues" evidence="2">
    <location>
        <begin position="827"/>
        <end position="836"/>
    </location>
</feature>
<protein>
    <submittedName>
        <fullName evidence="5">Uncharacterized protein</fullName>
    </submittedName>
</protein>
<dbReference type="Pfam" id="PF12763">
    <property type="entry name" value="EH"/>
    <property type="match status" value="2"/>
</dbReference>
<dbReference type="CDD" id="cd00052">
    <property type="entry name" value="EH"/>
    <property type="match status" value="2"/>
</dbReference>
<feature type="region of interest" description="Disordered" evidence="2">
    <location>
        <begin position="896"/>
        <end position="930"/>
    </location>
</feature>
<feature type="compositionally biased region" description="Polar residues" evidence="2">
    <location>
        <begin position="620"/>
        <end position="657"/>
    </location>
</feature>
<dbReference type="GO" id="GO:0006897">
    <property type="term" value="P:endocytosis"/>
    <property type="evidence" value="ECO:0007669"/>
    <property type="project" value="TreeGrafter"/>
</dbReference>
<comment type="caution">
    <text evidence="5">The sequence shown here is derived from an EMBL/GenBank/DDBJ whole genome shotgun (WGS) entry which is preliminary data.</text>
</comment>
<feature type="region of interest" description="Disordered" evidence="2">
    <location>
        <begin position="797"/>
        <end position="816"/>
    </location>
</feature>
<feature type="domain" description="EH" evidence="4">
    <location>
        <begin position="145"/>
        <end position="235"/>
    </location>
</feature>
<keyword evidence="1" id="KW-0175">Coiled coil</keyword>
<dbReference type="GO" id="GO:0005886">
    <property type="term" value="C:plasma membrane"/>
    <property type="evidence" value="ECO:0007669"/>
    <property type="project" value="TreeGrafter"/>
</dbReference>
<gene>
    <name evidence="5" type="ORF">HK099_006334</name>
</gene>
<dbReference type="InterPro" id="IPR000261">
    <property type="entry name" value="EH_dom"/>
</dbReference>
<feature type="compositionally biased region" description="Low complexity" evidence="2">
    <location>
        <begin position="664"/>
        <end position="677"/>
    </location>
</feature>
<accession>A0AAD5U805</accession>
<dbReference type="PROSITE" id="PS50030">
    <property type="entry name" value="UBA"/>
    <property type="match status" value="1"/>
</dbReference>
<dbReference type="SUPFAM" id="SSF47473">
    <property type="entry name" value="EF-hand"/>
    <property type="match status" value="3"/>
</dbReference>
<dbReference type="EMBL" id="JADGJW010000054">
    <property type="protein sequence ID" value="KAJ3225721.1"/>
    <property type="molecule type" value="Genomic_DNA"/>
</dbReference>
<sequence>MSFIDQAFGLSDDLGFTLTPEENALFSRLFRNLDVDFKGTIPINVVIPFLVKSKLPQNTLRDIWNMVDEQKTGSLTQNGFYKILKLIALSQQNKTATIANLSQHANFPFFEGVEYPKLNRTFSINSPSAPANGAGTIVYALSNEEKERYKQAFLSCNPVNGLVNGDKAKEFFLKSNLPVESLIKIWNLADSNATGALNLQQFMVAFFFIMRTKTGSIQTIPNSVPPALWNSINGAEVSKSPLPGSNSLNLSVGEEQKQKLTASDSDYNIPPELKAQYDQHFDALDINKRGYLTGKEVADQSKSGNLKRDDFRTAMWLIRQQMTLQATAPSSTPTPPNSARMSYLPPTQPQNNVDLLDFSAPTSAILSPSPIQSTTPLTSSMNPSLSFSGISSLNQPLTNLQFNQVPAANLDPVEELKAKKLELKDVEKQFENFKPLTEEMKEKRSAMDSEFKSVMDQKHQLTLKLSQARAMYEAESQILADTQSIVGKEKQIYELAKQELQQIEQALEVLTTEKENTLAFVNKCRIEAEEASKKAIELREQGSLIRADLDKLRAEHVNVSKILDVKLNSLQIAQAEYQQLKSDLQQTQSQYDHDKSRINAISNQIAVQSVVTEKEKQKLRSSQNNLSQHRPTSSVNNLSNANTAPVSTTQAQINSITVKPPSSPSHNLASPSSSVTSPPKPSHSAKEEFDALFSSNKPRPSSSSVQSTDDFVMLKRPGSANSLVDTSKKPDSTRSAPLEKSTPITSTLPPPRPPSSTKPQHAPGAGGSDPSLNLTEPAKVLSYDIDSELLNAFSGAQVSGIPRTTSPSKEVDSSAFQKFGDTSFNFDTSFGTSPLKENNPFPQPTFTTATGFSAFPDFDSAFPAIPENNGSFDTAFSNPQEVDFNAAFGPALPTTASTFENSFASQPVQSLSPPPSSPEKTGENEDDLMPEVKEVMALGYSKDAALGALEKNGFDINAAVDELSK</sequence>
<dbReference type="InterPro" id="IPR015940">
    <property type="entry name" value="UBA"/>
</dbReference>